<accession>A0A4Q0VM83</accession>
<dbReference type="EMBL" id="QOUX01000047">
    <property type="protein sequence ID" value="RXI96448.1"/>
    <property type="molecule type" value="Genomic_DNA"/>
</dbReference>
<dbReference type="OrthoDB" id="9798730at2"/>
<evidence type="ECO:0000313" key="1">
    <source>
        <dbReference type="EMBL" id="RXI96448.1"/>
    </source>
</evidence>
<sequence>MSCCGCSKLEDGKEIVDHVTRKGKENMRVKVAHEITCQCGEVFVMETLVTNCPKCQMTFGVTHCGSSDINKIKPAGINYAS</sequence>
<proteinExistence type="predicted"/>
<keyword evidence="2" id="KW-1185">Reference proteome</keyword>
<evidence type="ECO:0000313" key="2">
    <source>
        <dbReference type="Proteomes" id="UP000290649"/>
    </source>
</evidence>
<gene>
    <name evidence="1" type="ORF">DS745_22315</name>
</gene>
<dbReference type="AlphaFoldDB" id="A0A4Q0VM83"/>
<protein>
    <submittedName>
        <fullName evidence="1">Uncharacterized protein</fullName>
    </submittedName>
</protein>
<comment type="caution">
    <text evidence="1">The sequence shown here is derived from an EMBL/GenBank/DDBJ whole genome shotgun (WGS) entry which is preliminary data.</text>
</comment>
<dbReference type="RefSeq" id="WP_129080425.1">
    <property type="nucleotide sequence ID" value="NZ_QOUX01000047.1"/>
</dbReference>
<dbReference type="Proteomes" id="UP000290649">
    <property type="component" value="Unassembled WGS sequence"/>
</dbReference>
<name>A0A4Q0VM83_9BACI</name>
<reference evidence="1 2" key="1">
    <citation type="journal article" date="2019" name="Int. J. Syst. Evol. Microbiol.">
        <title>Anaerobacillus alkaliphilus sp. nov., a novel alkaliphilic and moderately halophilic bacterium.</title>
        <authorList>
            <person name="Borsodi A.K."/>
            <person name="Aszalos J.M."/>
            <person name="Bihari P."/>
            <person name="Nagy I."/>
            <person name="Schumann P."/>
            <person name="Sproer C."/>
            <person name="Kovacs A.L."/>
            <person name="Boka K."/>
            <person name="Dobosy P."/>
            <person name="Ovari M."/>
            <person name="Szili-Kovacs T."/>
            <person name="Toth E."/>
        </authorList>
    </citation>
    <scope>NUCLEOTIDE SEQUENCE [LARGE SCALE GENOMIC DNA]</scope>
    <source>
        <strain evidence="1 2">B16-10</strain>
    </source>
</reference>
<organism evidence="1 2">
    <name type="scientific">Anaerobacillus alkaliphilus</name>
    <dbReference type="NCBI Taxonomy" id="1548597"/>
    <lineage>
        <taxon>Bacteria</taxon>
        <taxon>Bacillati</taxon>
        <taxon>Bacillota</taxon>
        <taxon>Bacilli</taxon>
        <taxon>Bacillales</taxon>
        <taxon>Bacillaceae</taxon>
        <taxon>Anaerobacillus</taxon>
    </lineage>
</organism>